<dbReference type="Proteomes" id="UP001519291">
    <property type="component" value="Unassembled WGS sequence"/>
</dbReference>
<accession>A0ABS4XW00</accession>
<organism evidence="1 2">
    <name type="scientific">Streptomyces syringium</name>
    <dbReference type="NCBI Taxonomy" id="76729"/>
    <lineage>
        <taxon>Bacteria</taxon>
        <taxon>Bacillati</taxon>
        <taxon>Actinomycetota</taxon>
        <taxon>Actinomycetes</taxon>
        <taxon>Kitasatosporales</taxon>
        <taxon>Streptomycetaceae</taxon>
        <taxon>Streptomyces</taxon>
    </lineage>
</organism>
<dbReference type="EMBL" id="JAGIOH010000001">
    <property type="protein sequence ID" value="MBP2400689.1"/>
    <property type="molecule type" value="Genomic_DNA"/>
</dbReference>
<comment type="caution">
    <text evidence="1">The sequence shown here is derived from an EMBL/GenBank/DDBJ whole genome shotgun (WGS) entry which is preliminary data.</text>
</comment>
<reference evidence="1 2" key="1">
    <citation type="submission" date="2021-03" db="EMBL/GenBank/DDBJ databases">
        <title>Sequencing the genomes of 1000 actinobacteria strains.</title>
        <authorList>
            <person name="Klenk H.-P."/>
        </authorList>
    </citation>
    <scope>NUCLEOTIDE SEQUENCE [LARGE SCALE GENOMIC DNA]</scope>
    <source>
        <strain evidence="1 2">DSM 41480</strain>
    </source>
</reference>
<protein>
    <submittedName>
        <fullName evidence="1">Uncharacterized protein</fullName>
    </submittedName>
</protein>
<evidence type="ECO:0000313" key="2">
    <source>
        <dbReference type="Proteomes" id="UP001519291"/>
    </source>
</evidence>
<dbReference type="RefSeq" id="WP_209513290.1">
    <property type="nucleotide sequence ID" value="NZ_JAGIOH010000001.1"/>
</dbReference>
<name>A0ABS4XW00_9ACTN</name>
<dbReference type="GeneID" id="91567056"/>
<keyword evidence="2" id="KW-1185">Reference proteome</keyword>
<sequence length="147" mass="15510">MTVVPSSSTAGAPARPATAEFHAFSGSDNALARHLFALPRDLVERTLWALLLQSHDGAGVLVQERAAPGDSVARVHSWTGEDLGSLPARLLDLLPTASQQELRAALLHHGDYVDLGTVLCPPTPRGAFGHPLKLHTGAGVRAYVVAR</sequence>
<evidence type="ECO:0000313" key="1">
    <source>
        <dbReference type="EMBL" id="MBP2400689.1"/>
    </source>
</evidence>
<gene>
    <name evidence="1" type="ORF">JO379_000158</name>
</gene>
<proteinExistence type="predicted"/>